<evidence type="ECO:0000256" key="3">
    <source>
        <dbReference type="ARBA" id="ARBA00023163"/>
    </source>
</evidence>
<organism evidence="7 8">
    <name type="scientific">Kutzneria kofuensis</name>
    <dbReference type="NCBI Taxonomy" id="103725"/>
    <lineage>
        <taxon>Bacteria</taxon>
        <taxon>Bacillati</taxon>
        <taxon>Actinomycetota</taxon>
        <taxon>Actinomycetes</taxon>
        <taxon>Pseudonocardiales</taxon>
        <taxon>Pseudonocardiaceae</taxon>
        <taxon>Kutzneria</taxon>
    </lineage>
</organism>
<dbReference type="GO" id="GO:0000976">
    <property type="term" value="F:transcription cis-regulatory region binding"/>
    <property type="evidence" value="ECO:0007669"/>
    <property type="project" value="TreeGrafter"/>
</dbReference>
<evidence type="ECO:0000256" key="2">
    <source>
        <dbReference type="ARBA" id="ARBA00023125"/>
    </source>
</evidence>
<dbReference type="SUPFAM" id="SSF46689">
    <property type="entry name" value="Homeodomain-like"/>
    <property type="match status" value="1"/>
</dbReference>
<comment type="caution">
    <text evidence="7">The sequence shown here is derived from an EMBL/GenBank/DDBJ whole genome shotgun (WGS) entry which is preliminary data.</text>
</comment>
<evidence type="ECO:0000313" key="7">
    <source>
        <dbReference type="EMBL" id="MBB5889258.1"/>
    </source>
</evidence>
<dbReference type="GO" id="GO:0003700">
    <property type="term" value="F:DNA-binding transcription factor activity"/>
    <property type="evidence" value="ECO:0007669"/>
    <property type="project" value="TreeGrafter"/>
</dbReference>
<dbReference type="RefSeq" id="WP_184858028.1">
    <property type="nucleotide sequence ID" value="NZ_BAAAWY010000037.1"/>
</dbReference>
<evidence type="ECO:0000256" key="1">
    <source>
        <dbReference type="ARBA" id="ARBA00023015"/>
    </source>
</evidence>
<reference evidence="7 8" key="1">
    <citation type="submission" date="2020-08" db="EMBL/GenBank/DDBJ databases">
        <title>Sequencing the genomes of 1000 actinobacteria strains.</title>
        <authorList>
            <person name="Klenk H.-P."/>
        </authorList>
    </citation>
    <scope>NUCLEOTIDE SEQUENCE [LARGE SCALE GENOMIC DNA]</scope>
    <source>
        <strain evidence="7 8">DSM 43851</strain>
    </source>
</reference>
<feature type="DNA-binding region" description="H-T-H motif" evidence="4">
    <location>
        <begin position="54"/>
        <end position="73"/>
    </location>
</feature>
<feature type="region of interest" description="Disordered" evidence="5">
    <location>
        <begin position="1"/>
        <end position="25"/>
    </location>
</feature>
<dbReference type="EMBL" id="JACHIR010000001">
    <property type="protein sequence ID" value="MBB5889258.1"/>
    <property type="molecule type" value="Genomic_DNA"/>
</dbReference>
<dbReference type="Pfam" id="PF00440">
    <property type="entry name" value="TetR_N"/>
    <property type="match status" value="1"/>
</dbReference>
<evidence type="ECO:0000259" key="6">
    <source>
        <dbReference type="PROSITE" id="PS50977"/>
    </source>
</evidence>
<sequence length="233" mass="25213">MGQEGSLARRHDDAPGLPRGRSSLPADEVRAAQRQRLLTATVAAVAAAGFHSITVADIVRGARVSRAAFYAHFRDKEDCFLAATAYGGNLLVDAVVGATRALPPDSAPEEILRAACRAFLRFLADEPAFARVFYIDMPAAGAGAVNRMDAAQHRFAELNRTWHRHALTHHPEWPTVPYDAYLALAGATTELVSVRVRHNRAAELPELEDTLVALHLAVLAGRRWPASAKPNAT</sequence>
<dbReference type="InterPro" id="IPR009057">
    <property type="entry name" value="Homeodomain-like_sf"/>
</dbReference>
<name>A0A7W9KAY5_9PSEU</name>
<dbReference type="Proteomes" id="UP000585638">
    <property type="component" value="Unassembled WGS sequence"/>
</dbReference>
<gene>
    <name evidence="7" type="ORF">BJ998_000454</name>
</gene>
<dbReference type="InterPro" id="IPR050109">
    <property type="entry name" value="HTH-type_TetR-like_transc_reg"/>
</dbReference>
<dbReference type="PROSITE" id="PS50977">
    <property type="entry name" value="HTH_TETR_2"/>
    <property type="match status" value="1"/>
</dbReference>
<proteinExistence type="predicted"/>
<dbReference type="InterPro" id="IPR036271">
    <property type="entry name" value="Tet_transcr_reg_TetR-rel_C_sf"/>
</dbReference>
<dbReference type="PANTHER" id="PTHR30055:SF234">
    <property type="entry name" value="HTH-TYPE TRANSCRIPTIONAL REGULATOR BETI"/>
    <property type="match status" value="1"/>
</dbReference>
<dbReference type="InterPro" id="IPR001647">
    <property type="entry name" value="HTH_TetR"/>
</dbReference>
<dbReference type="AlphaFoldDB" id="A0A7W9KAY5"/>
<keyword evidence="3" id="KW-0804">Transcription</keyword>
<dbReference type="Gene3D" id="1.10.357.10">
    <property type="entry name" value="Tetracycline Repressor, domain 2"/>
    <property type="match status" value="1"/>
</dbReference>
<evidence type="ECO:0000256" key="5">
    <source>
        <dbReference type="SAM" id="MobiDB-lite"/>
    </source>
</evidence>
<feature type="domain" description="HTH tetR-type" evidence="6">
    <location>
        <begin position="31"/>
        <end position="91"/>
    </location>
</feature>
<dbReference type="PANTHER" id="PTHR30055">
    <property type="entry name" value="HTH-TYPE TRANSCRIPTIONAL REGULATOR RUTR"/>
    <property type="match status" value="1"/>
</dbReference>
<keyword evidence="2 4" id="KW-0238">DNA-binding</keyword>
<evidence type="ECO:0000256" key="4">
    <source>
        <dbReference type="PROSITE-ProRule" id="PRU00335"/>
    </source>
</evidence>
<accession>A0A7W9KAY5</accession>
<keyword evidence="1" id="KW-0805">Transcription regulation</keyword>
<dbReference type="SUPFAM" id="SSF48498">
    <property type="entry name" value="Tetracyclin repressor-like, C-terminal domain"/>
    <property type="match status" value="1"/>
</dbReference>
<keyword evidence="8" id="KW-1185">Reference proteome</keyword>
<protein>
    <submittedName>
        <fullName evidence="7">AcrR family transcriptional regulator</fullName>
    </submittedName>
</protein>
<evidence type="ECO:0000313" key="8">
    <source>
        <dbReference type="Proteomes" id="UP000585638"/>
    </source>
</evidence>